<evidence type="ECO:0000313" key="2">
    <source>
        <dbReference type="Proteomes" id="UP000236291"/>
    </source>
</evidence>
<name>A0A2K3K9V0_TRIPR</name>
<dbReference type="PANTHER" id="PTHR10775">
    <property type="entry name" value="OS08G0208400 PROTEIN"/>
    <property type="match status" value="1"/>
</dbReference>
<sequence length="111" mass="12657">MINDAFGVDRHQASGTEFEFNDAQGEGVASTVPQETNEAKEFYELVRDGEEPLYEGCKKYSKLSFLVKLYHIKCFSRMTDKAMTMILELLNDAFEHAKIPSSFYEAKKTIS</sequence>
<protein>
    <submittedName>
        <fullName evidence="1">Uncharacterized protein</fullName>
    </submittedName>
</protein>
<reference evidence="1 2" key="2">
    <citation type="journal article" date="2017" name="Front. Plant Sci.">
        <title>Gene Classification and Mining of Molecular Markers Useful in Red Clover (Trifolium pratense) Breeding.</title>
        <authorList>
            <person name="Istvanek J."/>
            <person name="Dluhosova J."/>
            <person name="Dluhos P."/>
            <person name="Patkova L."/>
            <person name="Nedelnik J."/>
            <person name="Repkova J."/>
        </authorList>
    </citation>
    <scope>NUCLEOTIDE SEQUENCE [LARGE SCALE GENOMIC DNA]</scope>
    <source>
        <strain evidence="2">cv. Tatra</strain>
        <tissue evidence="1">Young leaves</tissue>
    </source>
</reference>
<reference evidence="1 2" key="1">
    <citation type="journal article" date="2014" name="Am. J. Bot.">
        <title>Genome assembly and annotation for red clover (Trifolium pratense; Fabaceae).</title>
        <authorList>
            <person name="Istvanek J."/>
            <person name="Jaros M."/>
            <person name="Krenek A."/>
            <person name="Repkova J."/>
        </authorList>
    </citation>
    <scope>NUCLEOTIDE SEQUENCE [LARGE SCALE GENOMIC DNA]</scope>
    <source>
        <strain evidence="2">cv. Tatra</strain>
        <tissue evidence="1">Young leaves</tissue>
    </source>
</reference>
<dbReference type="Proteomes" id="UP000236291">
    <property type="component" value="Unassembled WGS sequence"/>
</dbReference>
<dbReference type="EMBL" id="ASHM01151930">
    <property type="protein sequence ID" value="PNX63033.1"/>
    <property type="molecule type" value="Genomic_DNA"/>
</dbReference>
<accession>A0A2K3K9V0</accession>
<dbReference type="AlphaFoldDB" id="A0A2K3K9V0"/>
<evidence type="ECO:0000313" key="1">
    <source>
        <dbReference type="EMBL" id="PNX63033.1"/>
    </source>
</evidence>
<gene>
    <name evidence="1" type="ORF">L195_g061420</name>
</gene>
<comment type="caution">
    <text evidence="1">The sequence shown here is derived from an EMBL/GenBank/DDBJ whole genome shotgun (WGS) entry which is preliminary data.</text>
</comment>
<proteinExistence type="predicted"/>
<feature type="non-terminal residue" evidence="1">
    <location>
        <position position="111"/>
    </location>
</feature>
<dbReference type="STRING" id="57577.A0A2K3K9V0"/>
<dbReference type="PANTHER" id="PTHR10775:SF166">
    <property type="entry name" value="OS04G0146034 PROTEIN"/>
    <property type="match status" value="1"/>
</dbReference>
<organism evidence="1 2">
    <name type="scientific">Trifolium pratense</name>
    <name type="common">Red clover</name>
    <dbReference type="NCBI Taxonomy" id="57577"/>
    <lineage>
        <taxon>Eukaryota</taxon>
        <taxon>Viridiplantae</taxon>
        <taxon>Streptophyta</taxon>
        <taxon>Embryophyta</taxon>
        <taxon>Tracheophyta</taxon>
        <taxon>Spermatophyta</taxon>
        <taxon>Magnoliopsida</taxon>
        <taxon>eudicotyledons</taxon>
        <taxon>Gunneridae</taxon>
        <taxon>Pentapetalae</taxon>
        <taxon>rosids</taxon>
        <taxon>fabids</taxon>
        <taxon>Fabales</taxon>
        <taxon>Fabaceae</taxon>
        <taxon>Papilionoideae</taxon>
        <taxon>50 kb inversion clade</taxon>
        <taxon>NPAAA clade</taxon>
        <taxon>Hologalegina</taxon>
        <taxon>IRL clade</taxon>
        <taxon>Trifolieae</taxon>
        <taxon>Trifolium</taxon>
    </lineage>
</organism>